<dbReference type="Proteomes" id="UP000318801">
    <property type="component" value="Unassembled WGS sequence"/>
</dbReference>
<evidence type="ECO:0000256" key="2">
    <source>
        <dbReference type="ARBA" id="ARBA00022448"/>
    </source>
</evidence>
<dbReference type="InterPro" id="IPR027417">
    <property type="entry name" value="P-loop_NTPase"/>
</dbReference>
<evidence type="ECO:0000256" key="3">
    <source>
        <dbReference type="ARBA" id="ARBA00022741"/>
    </source>
</evidence>
<evidence type="ECO:0000313" key="8">
    <source>
        <dbReference type="Proteomes" id="UP000318801"/>
    </source>
</evidence>
<reference evidence="7 8" key="1">
    <citation type="submission" date="2019-06" db="EMBL/GenBank/DDBJ databases">
        <authorList>
            <person name="Li M."/>
        </authorList>
    </citation>
    <scope>NUCLEOTIDE SEQUENCE [LARGE SCALE GENOMIC DNA]</scope>
    <source>
        <strain evidence="7 8">BGMRC2036</strain>
    </source>
</reference>
<dbReference type="RefSeq" id="WP_141147768.1">
    <property type="nucleotide sequence ID" value="NZ_VHLG01000002.1"/>
</dbReference>
<dbReference type="PANTHER" id="PTHR43820:SF7">
    <property type="entry name" value="BRANCHED-CHAIN AMINO ACID TRANSPORT ATP-BINDING PROTEIN LIVF-RELATED"/>
    <property type="match status" value="1"/>
</dbReference>
<evidence type="ECO:0000313" key="7">
    <source>
        <dbReference type="EMBL" id="TPW32257.1"/>
    </source>
</evidence>
<accession>A0A506UH47</accession>
<gene>
    <name evidence="7" type="ORF">FJU08_04415</name>
</gene>
<dbReference type="InterPro" id="IPR003593">
    <property type="entry name" value="AAA+_ATPase"/>
</dbReference>
<proteinExistence type="inferred from homology"/>
<keyword evidence="5" id="KW-0029">Amino-acid transport</keyword>
<keyword evidence="3" id="KW-0547">Nucleotide-binding</keyword>
<dbReference type="PROSITE" id="PS00211">
    <property type="entry name" value="ABC_TRANSPORTER_1"/>
    <property type="match status" value="1"/>
</dbReference>
<keyword evidence="4 7" id="KW-0067">ATP-binding</keyword>
<dbReference type="OrthoDB" id="9776369at2"/>
<dbReference type="EMBL" id="VHLG01000002">
    <property type="protein sequence ID" value="TPW32257.1"/>
    <property type="molecule type" value="Genomic_DNA"/>
</dbReference>
<dbReference type="PROSITE" id="PS50893">
    <property type="entry name" value="ABC_TRANSPORTER_2"/>
    <property type="match status" value="1"/>
</dbReference>
<evidence type="ECO:0000256" key="4">
    <source>
        <dbReference type="ARBA" id="ARBA00022840"/>
    </source>
</evidence>
<name>A0A506UH47_9HYPH</name>
<dbReference type="CDD" id="cd03224">
    <property type="entry name" value="ABC_TM1139_LivF_branched"/>
    <property type="match status" value="1"/>
</dbReference>
<organism evidence="7 8">
    <name type="scientific">Martelella alba</name>
    <dbReference type="NCBI Taxonomy" id="2590451"/>
    <lineage>
        <taxon>Bacteria</taxon>
        <taxon>Pseudomonadati</taxon>
        <taxon>Pseudomonadota</taxon>
        <taxon>Alphaproteobacteria</taxon>
        <taxon>Hyphomicrobiales</taxon>
        <taxon>Aurantimonadaceae</taxon>
        <taxon>Martelella</taxon>
    </lineage>
</organism>
<comment type="similarity">
    <text evidence="1">Belongs to the ABC transporter superfamily.</text>
</comment>
<dbReference type="Gene3D" id="3.40.50.300">
    <property type="entry name" value="P-loop containing nucleotide triphosphate hydrolases"/>
    <property type="match status" value="1"/>
</dbReference>
<evidence type="ECO:0000256" key="5">
    <source>
        <dbReference type="ARBA" id="ARBA00022970"/>
    </source>
</evidence>
<feature type="domain" description="ABC transporter" evidence="6">
    <location>
        <begin position="5"/>
        <end position="236"/>
    </location>
</feature>
<dbReference type="GO" id="GO:0016887">
    <property type="term" value="F:ATP hydrolysis activity"/>
    <property type="evidence" value="ECO:0007669"/>
    <property type="project" value="InterPro"/>
</dbReference>
<keyword evidence="2" id="KW-0813">Transport</keyword>
<sequence length="240" mass="26069">MSEILSFHNVTAGYGLITVLNDLSLSLQSGEILTVLGANGCGKSTVLKTAMGLTQTTSGRLMLAGTDITAMPAHERARAGLGYVPQNKNIFADMSVADNLRMGAYLYPGDLSRDVEQVYALFPRIREKRNDRAGNLSGGERRMLSLGLTLLLKPKILLLDEPSSDLAPSTVDLVFRSIRDIHSEMNIPILLVEQNVNKALEIADRVCVLARGHEALIAPKDEVDTHQLHALFMDGSVKTS</sequence>
<dbReference type="GO" id="GO:0015658">
    <property type="term" value="F:branched-chain amino acid transmembrane transporter activity"/>
    <property type="evidence" value="ECO:0007669"/>
    <property type="project" value="TreeGrafter"/>
</dbReference>
<protein>
    <submittedName>
        <fullName evidence="7">ABC transporter ATP-binding protein</fullName>
    </submittedName>
</protein>
<evidence type="ECO:0000256" key="1">
    <source>
        <dbReference type="ARBA" id="ARBA00005417"/>
    </source>
</evidence>
<comment type="caution">
    <text evidence="7">The sequence shown here is derived from an EMBL/GenBank/DDBJ whole genome shotgun (WGS) entry which is preliminary data.</text>
</comment>
<dbReference type="PANTHER" id="PTHR43820">
    <property type="entry name" value="HIGH-AFFINITY BRANCHED-CHAIN AMINO ACID TRANSPORT ATP-BINDING PROTEIN LIVF"/>
    <property type="match status" value="1"/>
</dbReference>
<dbReference type="Pfam" id="PF00005">
    <property type="entry name" value="ABC_tran"/>
    <property type="match status" value="1"/>
</dbReference>
<dbReference type="InterPro" id="IPR052156">
    <property type="entry name" value="BCAA_Transport_ATP-bd_LivF"/>
</dbReference>
<dbReference type="InterPro" id="IPR017871">
    <property type="entry name" value="ABC_transporter-like_CS"/>
</dbReference>
<dbReference type="SMART" id="SM00382">
    <property type="entry name" value="AAA"/>
    <property type="match status" value="1"/>
</dbReference>
<dbReference type="SUPFAM" id="SSF52540">
    <property type="entry name" value="P-loop containing nucleoside triphosphate hydrolases"/>
    <property type="match status" value="1"/>
</dbReference>
<dbReference type="GO" id="GO:0005524">
    <property type="term" value="F:ATP binding"/>
    <property type="evidence" value="ECO:0007669"/>
    <property type="project" value="UniProtKB-KW"/>
</dbReference>
<dbReference type="GO" id="GO:0015807">
    <property type="term" value="P:L-amino acid transport"/>
    <property type="evidence" value="ECO:0007669"/>
    <property type="project" value="TreeGrafter"/>
</dbReference>
<evidence type="ECO:0000259" key="6">
    <source>
        <dbReference type="PROSITE" id="PS50893"/>
    </source>
</evidence>
<dbReference type="InterPro" id="IPR003439">
    <property type="entry name" value="ABC_transporter-like_ATP-bd"/>
</dbReference>
<dbReference type="AlphaFoldDB" id="A0A506UH47"/>
<keyword evidence="8" id="KW-1185">Reference proteome</keyword>